<gene>
    <name evidence="1" type="primary">P2RX3</name>
</gene>
<dbReference type="EMBL" id="HAED01004659">
    <property type="protein sequence ID" value="SBQ90689.1"/>
    <property type="molecule type" value="Transcribed_RNA"/>
</dbReference>
<keyword evidence="1" id="KW-0675">Receptor</keyword>
<sequence length="160" mass="17273">GLRGFLARSPASFRISVGVEPSLYSSWRSLDLAVPCLVPLGVARGPGGPTALLCASGAAPSGNQPSKPSPSADVICCLLHSPECTSRISLYFFLVWSNMKSTHARESALKQTADWQKKHASPIIIELQQHKTSHNAIFLKSQTQLVTICSTDSDTYLMFL</sequence>
<reference evidence="1" key="2">
    <citation type="submission" date="2016-06" db="EMBL/GenBank/DDBJ databases">
        <title>The genome of a short-lived fish provides insights into sex chromosome evolution and the genetic control of aging.</title>
        <authorList>
            <person name="Reichwald K."/>
            <person name="Felder M."/>
            <person name="Petzold A."/>
            <person name="Koch P."/>
            <person name="Groth M."/>
            <person name="Platzer M."/>
        </authorList>
    </citation>
    <scope>NUCLEOTIDE SEQUENCE</scope>
    <source>
        <tissue evidence="1">Brain</tissue>
    </source>
</reference>
<feature type="non-terminal residue" evidence="1">
    <location>
        <position position="160"/>
    </location>
</feature>
<protein>
    <submittedName>
        <fullName evidence="1">Purinergic receptor P2X, ligand-gated ion channel, 3</fullName>
    </submittedName>
</protein>
<evidence type="ECO:0000313" key="1">
    <source>
        <dbReference type="EMBL" id="SBQ90689.1"/>
    </source>
</evidence>
<reference evidence="1" key="1">
    <citation type="submission" date="2016-05" db="EMBL/GenBank/DDBJ databases">
        <authorList>
            <person name="Lavstsen T."/>
            <person name="Jespersen J.S."/>
        </authorList>
    </citation>
    <scope>NUCLEOTIDE SEQUENCE</scope>
    <source>
        <tissue evidence="1">Brain</tissue>
    </source>
</reference>
<accession>A0A1A8HZ31</accession>
<dbReference type="AlphaFoldDB" id="A0A1A8HZ31"/>
<feature type="non-terminal residue" evidence="1">
    <location>
        <position position="1"/>
    </location>
</feature>
<organism evidence="1">
    <name type="scientific">Nothobranchius kuhntae</name>
    <name type="common">Beira killifish</name>
    <dbReference type="NCBI Taxonomy" id="321403"/>
    <lineage>
        <taxon>Eukaryota</taxon>
        <taxon>Metazoa</taxon>
        <taxon>Chordata</taxon>
        <taxon>Craniata</taxon>
        <taxon>Vertebrata</taxon>
        <taxon>Euteleostomi</taxon>
        <taxon>Actinopterygii</taxon>
        <taxon>Neopterygii</taxon>
        <taxon>Teleostei</taxon>
        <taxon>Neoteleostei</taxon>
        <taxon>Acanthomorphata</taxon>
        <taxon>Ovalentaria</taxon>
        <taxon>Atherinomorphae</taxon>
        <taxon>Cyprinodontiformes</taxon>
        <taxon>Nothobranchiidae</taxon>
        <taxon>Nothobranchius</taxon>
    </lineage>
</organism>
<proteinExistence type="predicted"/>
<name>A0A1A8HZ31_NOTKU</name>